<evidence type="ECO:0000259" key="2">
    <source>
        <dbReference type="SMART" id="SM00385"/>
    </source>
</evidence>
<dbReference type="Proteomes" id="UP000297245">
    <property type="component" value="Unassembled WGS sequence"/>
</dbReference>
<dbReference type="GO" id="GO:0005634">
    <property type="term" value="C:nucleus"/>
    <property type="evidence" value="ECO:0007669"/>
    <property type="project" value="TreeGrafter"/>
</dbReference>
<reference evidence="3 4" key="1">
    <citation type="journal article" date="2019" name="Nat. Ecol. Evol.">
        <title>Megaphylogeny resolves global patterns of mushroom evolution.</title>
        <authorList>
            <person name="Varga T."/>
            <person name="Krizsan K."/>
            <person name="Foldi C."/>
            <person name="Dima B."/>
            <person name="Sanchez-Garcia M."/>
            <person name="Sanchez-Ramirez S."/>
            <person name="Szollosi G.J."/>
            <person name="Szarkandi J.G."/>
            <person name="Papp V."/>
            <person name="Albert L."/>
            <person name="Andreopoulos W."/>
            <person name="Angelini C."/>
            <person name="Antonin V."/>
            <person name="Barry K.W."/>
            <person name="Bougher N.L."/>
            <person name="Buchanan P."/>
            <person name="Buyck B."/>
            <person name="Bense V."/>
            <person name="Catcheside P."/>
            <person name="Chovatia M."/>
            <person name="Cooper J."/>
            <person name="Damon W."/>
            <person name="Desjardin D."/>
            <person name="Finy P."/>
            <person name="Geml J."/>
            <person name="Haridas S."/>
            <person name="Hughes K."/>
            <person name="Justo A."/>
            <person name="Karasinski D."/>
            <person name="Kautmanova I."/>
            <person name="Kiss B."/>
            <person name="Kocsube S."/>
            <person name="Kotiranta H."/>
            <person name="LaButti K.M."/>
            <person name="Lechner B.E."/>
            <person name="Liimatainen K."/>
            <person name="Lipzen A."/>
            <person name="Lukacs Z."/>
            <person name="Mihaltcheva S."/>
            <person name="Morgado L.N."/>
            <person name="Niskanen T."/>
            <person name="Noordeloos M.E."/>
            <person name="Ohm R.A."/>
            <person name="Ortiz-Santana B."/>
            <person name="Ovrebo C."/>
            <person name="Racz N."/>
            <person name="Riley R."/>
            <person name="Savchenko A."/>
            <person name="Shiryaev A."/>
            <person name="Soop K."/>
            <person name="Spirin V."/>
            <person name="Szebenyi C."/>
            <person name="Tomsovsky M."/>
            <person name="Tulloss R.E."/>
            <person name="Uehling J."/>
            <person name="Grigoriev I.V."/>
            <person name="Vagvolgyi C."/>
            <person name="Papp T."/>
            <person name="Martin F.M."/>
            <person name="Miettinen O."/>
            <person name="Hibbett D.S."/>
            <person name="Nagy L.G."/>
        </authorList>
    </citation>
    <scope>NUCLEOTIDE SEQUENCE [LARGE SCALE GENOMIC DNA]</scope>
    <source>
        <strain evidence="3 4">CBS 962.96</strain>
    </source>
</reference>
<dbReference type="PANTHER" id="PTHR15615:SF10">
    <property type="entry name" value="PHO85 CYCLIN-2-RELATED"/>
    <property type="match status" value="1"/>
</dbReference>
<name>A0A4S8MDD0_DENBC</name>
<dbReference type="InterPro" id="IPR036915">
    <property type="entry name" value="Cyclin-like_sf"/>
</dbReference>
<organism evidence="3 4">
    <name type="scientific">Dendrothele bispora (strain CBS 962.96)</name>
    <dbReference type="NCBI Taxonomy" id="1314807"/>
    <lineage>
        <taxon>Eukaryota</taxon>
        <taxon>Fungi</taxon>
        <taxon>Dikarya</taxon>
        <taxon>Basidiomycota</taxon>
        <taxon>Agaricomycotina</taxon>
        <taxon>Agaricomycetes</taxon>
        <taxon>Agaricomycetidae</taxon>
        <taxon>Agaricales</taxon>
        <taxon>Agaricales incertae sedis</taxon>
        <taxon>Dendrothele</taxon>
    </lineage>
</organism>
<proteinExistence type="inferred from homology"/>
<protein>
    <recommendedName>
        <fullName evidence="2">Cyclin-like domain-containing protein</fullName>
    </recommendedName>
</protein>
<keyword evidence="1" id="KW-0195">Cyclin</keyword>
<dbReference type="Pfam" id="PF00134">
    <property type="entry name" value="Cyclin_N"/>
    <property type="match status" value="1"/>
</dbReference>
<comment type="similarity">
    <text evidence="1">Belongs to the cyclin family.</text>
</comment>
<dbReference type="EMBL" id="ML179102">
    <property type="protein sequence ID" value="THV00575.1"/>
    <property type="molecule type" value="Genomic_DNA"/>
</dbReference>
<sequence>MSRCLSARDRRHPQSLLPIRCHNPQLVHLMTQRVSLEMVDYIARRTVKVIHVDDDPSTYDNAANMSLKDFIIQLVKACHVHVSTLLTTLIYLERLHLKLPVIAKGGSTRHRVFLATLIVSAKYLNDSTPKNAHWQKYALVFPLKEINLMESQLLSMLDFDLRFDEEEACRVFAPFMS</sequence>
<dbReference type="SUPFAM" id="SSF47954">
    <property type="entry name" value="Cyclin-like"/>
    <property type="match status" value="1"/>
</dbReference>
<dbReference type="SMART" id="SM00385">
    <property type="entry name" value="CYCLIN"/>
    <property type="match status" value="1"/>
</dbReference>
<dbReference type="GO" id="GO:0019901">
    <property type="term" value="F:protein kinase binding"/>
    <property type="evidence" value="ECO:0007669"/>
    <property type="project" value="InterPro"/>
</dbReference>
<dbReference type="Gene3D" id="1.10.472.10">
    <property type="entry name" value="Cyclin-like"/>
    <property type="match status" value="1"/>
</dbReference>
<dbReference type="CDD" id="cd20557">
    <property type="entry name" value="CYCLIN_ScPCL1-like"/>
    <property type="match status" value="1"/>
</dbReference>
<dbReference type="OrthoDB" id="10250320at2759"/>
<evidence type="ECO:0000313" key="4">
    <source>
        <dbReference type="Proteomes" id="UP000297245"/>
    </source>
</evidence>
<dbReference type="InterPro" id="IPR013922">
    <property type="entry name" value="Cyclin_PHO80-like"/>
</dbReference>
<accession>A0A4S8MDD0</accession>
<dbReference type="InterPro" id="IPR013763">
    <property type="entry name" value="Cyclin-like_dom"/>
</dbReference>
<dbReference type="InterPro" id="IPR006671">
    <property type="entry name" value="Cyclin_N"/>
</dbReference>
<feature type="domain" description="Cyclin-like" evidence="2">
    <location>
        <begin position="69"/>
        <end position="155"/>
    </location>
</feature>
<gene>
    <name evidence="3" type="ORF">K435DRAFT_657034</name>
</gene>
<dbReference type="AlphaFoldDB" id="A0A4S8MDD0"/>
<keyword evidence="4" id="KW-1185">Reference proteome</keyword>
<dbReference type="GO" id="GO:0016538">
    <property type="term" value="F:cyclin-dependent protein serine/threonine kinase regulator activity"/>
    <property type="evidence" value="ECO:0007669"/>
    <property type="project" value="TreeGrafter"/>
</dbReference>
<dbReference type="PANTHER" id="PTHR15615">
    <property type="match status" value="1"/>
</dbReference>
<dbReference type="GO" id="GO:0000307">
    <property type="term" value="C:cyclin-dependent protein kinase holoenzyme complex"/>
    <property type="evidence" value="ECO:0007669"/>
    <property type="project" value="TreeGrafter"/>
</dbReference>
<evidence type="ECO:0000313" key="3">
    <source>
        <dbReference type="EMBL" id="THV00575.1"/>
    </source>
</evidence>
<feature type="non-terminal residue" evidence="3">
    <location>
        <position position="177"/>
    </location>
</feature>
<evidence type="ECO:0000256" key="1">
    <source>
        <dbReference type="RuleBase" id="RU000383"/>
    </source>
</evidence>